<dbReference type="Gene3D" id="1.10.357.10">
    <property type="entry name" value="Tetracycline Repressor, domain 2"/>
    <property type="match status" value="1"/>
</dbReference>
<evidence type="ECO:0000256" key="1">
    <source>
        <dbReference type="ARBA" id="ARBA00023125"/>
    </source>
</evidence>
<dbReference type="InterPro" id="IPR009057">
    <property type="entry name" value="Homeodomain-like_sf"/>
</dbReference>
<dbReference type="Pfam" id="PF09209">
    <property type="entry name" value="CecR_C"/>
    <property type="match status" value="1"/>
</dbReference>
<name>A0ABX0GBS8_9GAMM</name>
<dbReference type="Proteomes" id="UP000697802">
    <property type="component" value="Unassembled WGS sequence"/>
</dbReference>
<dbReference type="InterPro" id="IPR050109">
    <property type="entry name" value="HTH-type_TetR-like_transc_reg"/>
</dbReference>
<dbReference type="InterPro" id="IPR001647">
    <property type="entry name" value="HTH_TetR"/>
</dbReference>
<dbReference type="InterPro" id="IPR036271">
    <property type="entry name" value="Tet_transcr_reg_TetR-rel_C_sf"/>
</dbReference>
<dbReference type="EMBL" id="PUJU01000002">
    <property type="protein sequence ID" value="NHB86398.1"/>
    <property type="molecule type" value="Genomic_DNA"/>
</dbReference>
<dbReference type="SUPFAM" id="SSF48498">
    <property type="entry name" value="Tetracyclin repressor-like, C-terminal domain"/>
    <property type="match status" value="1"/>
</dbReference>
<evidence type="ECO:0000313" key="5">
    <source>
        <dbReference type="Proteomes" id="UP000697802"/>
    </source>
</evidence>
<proteinExistence type="predicted"/>
<gene>
    <name evidence="4" type="ORF">C5471_01185</name>
</gene>
<accession>A0ABX0GBS8</accession>
<keyword evidence="1 2" id="KW-0238">DNA-binding</keyword>
<organism evidence="4 5">
    <name type="scientific">Photorhabdus tasmaniensis</name>
    <dbReference type="NCBI Taxonomy" id="1004159"/>
    <lineage>
        <taxon>Bacteria</taxon>
        <taxon>Pseudomonadati</taxon>
        <taxon>Pseudomonadota</taxon>
        <taxon>Gammaproteobacteria</taxon>
        <taxon>Enterobacterales</taxon>
        <taxon>Morganellaceae</taxon>
        <taxon>Photorhabdus</taxon>
    </lineage>
</organism>
<dbReference type="Gene3D" id="1.10.10.60">
    <property type="entry name" value="Homeodomain-like"/>
    <property type="match status" value="1"/>
</dbReference>
<dbReference type="InterPro" id="IPR015292">
    <property type="entry name" value="Tscrpt_reg_YbiH_C"/>
</dbReference>
<dbReference type="PANTHER" id="PTHR30055:SF196">
    <property type="entry name" value="HTH-TYPE TRANSCRIPTIONAL REGULATOR RUTR"/>
    <property type="match status" value="1"/>
</dbReference>
<evidence type="ECO:0000259" key="3">
    <source>
        <dbReference type="PROSITE" id="PS50977"/>
    </source>
</evidence>
<reference evidence="4 5" key="1">
    <citation type="submission" date="2018-02" db="EMBL/GenBank/DDBJ databases">
        <authorList>
            <person name="Machado R.A."/>
        </authorList>
    </citation>
    <scope>NUCLEOTIDE SEQUENCE [LARGE SCALE GENOMIC DNA]</scope>
    <source>
        <strain evidence="4 5">T327</strain>
    </source>
</reference>
<dbReference type="PRINTS" id="PR00455">
    <property type="entry name" value="HTHTETR"/>
</dbReference>
<feature type="domain" description="HTH tetR-type" evidence="3">
    <location>
        <begin position="14"/>
        <end position="74"/>
    </location>
</feature>
<dbReference type="PROSITE" id="PS50977">
    <property type="entry name" value="HTH_TETR_2"/>
    <property type="match status" value="1"/>
</dbReference>
<dbReference type="Pfam" id="PF00440">
    <property type="entry name" value="TetR_N"/>
    <property type="match status" value="1"/>
</dbReference>
<dbReference type="PANTHER" id="PTHR30055">
    <property type="entry name" value="HTH-TYPE TRANSCRIPTIONAL REGULATOR RUTR"/>
    <property type="match status" value="1"/>
</dbReference>
<dbReference type="NCBIfam" id="NF008587">
    <property type="entry name" value="PRK11552.1"/>
    <property type="match status" value="1"/>
</dbReference>
<sequence>MSMSVNNIQTSRGGQAKQQLLEAALEIFGESGLTGATTREIALRAQQNIAAIAYYFGSKEGLYQAVAQYITDTIKTEFTHLFKEIDDFFSSSVPDSPDNILRMIHDGFLGVNRLMIEKESINISRIMAREQLAPTDAYTLIHEQALAPLHNRLNKLIACYIDADERQLSTMLHTHALMGEIISFRMARETLLRQTGWNNIGPEEYKLIDQILIQHIDLLLNGLKKHNSNK</sequence>
<keyword evidence="5" id="KW-1185">Reference proteome</keyword>
<evidence type="ECO:0000313" key="4">
    <source>
        <dbReference type="EMBL" id="NHB86398.1"/>
    </source>
</evidence>
<dbReference type="SUPFAM" id="SSF46689">
    <property type="entry name" value="Homeodomain-like"/>
    <property type="match status" value="1"/>
</dbReference>
<comment type="caution">
    <text evidence="4">The sequence shown here is derived from an EMBL/GenBank/DDBJ whole genome shotgun (WGS) entry which is preliminary data.</text>
</comment>
<evidence type="ECO:0000256" key="2">
    <source>
        <dbReference type="PROSITE-ProRule" id="PRU00335"/>
    </source>
</evidence>
<protein>
    <submittedName>
        <fullName evidence="4">Transcriptional regulator</fullName>
    </submittedName>
</protein>
<feature type="DNA-binding region" description="H-T-H motif" evidence="2">
    <location>
        <begin position="37"/>
        <end position="56"/>
    </location>
</feature>